<dbReference type="AlphaFoldDB" id="A0A6N7IW13"/>
<accession>A0A6N7IW13</accession>
<dbReference type="Pfam" id="PF04463">
    <property type="entry name" value="2-thiour_desulf"/>
    <property type="match status" value="1"/>
</dbReference>
<protein>
    <submittedName>
        <fullName evidence="1">DUF523 domain-containing protein</fullName>
    </submittedName>
</protein>
<name>A0A6N7IW13_9FIRM</name>
<sequence>MEYLVSACLAGEACAYDGRARTCAAVEKLVREGRAVTVCPECLGGLAVPRPPVEITGGTGTDVLVGRGRAINCHGVDVTRAFLQGAREALRIAEKYGIRKAVLKARSPSCGYRWIHDGTFTGKLKQGHGVTAALLLKAGVEIFTEEEVHRLKL</sequence>
<evidence type="ECO:0000313" key="2">
    <source>
        <dbReference type="Proteomes" id="UP000441717"/>
    </source>
</evidence>
<keyword evidence="2" id="KW-1185">Reference proteome</keyword>
<evidence type="ECO:0000313" key="1">
    <source>
        <dbReference type="EMBL" id="MQL53783.1"/>
    </source>
</evidence>
<dbReference type="Proteomes" id="UP000441717">
    <property type="component" value="Unassembled WGS sequence"/>
</dbReference>
<proteinExistence type="predicted"/>
<dbReference type="PANTHER" id="PTHR30087">
    <property type="entry name" value="INNER MEMBRANE PROTEIN"/>
    <property type="match status" value="1"/>
</dbReference>
<gene>
    <name evidence="1" type="ORF">GFC01_16270</name>
</gene>
<dbReference type="EMBL" id="WHYR01000067">
    <property type="protein sequence ID" value="MQL53783.1"/>
    <property type="molecule type" value="Genomic_DNA"/>
</dbReference>
<reference evidence="1 2" key="1">
    <citation type="submission" date="2019-10" db="EMBL/GenBank/DDBJ databases">
        <title>Comparative genomics of sulfur disproportionating microorganisms.</title>
        <authorList>
            <person name="Ward L.M."/>
            <person name="Bertran E."/>
            <person name="Johnston D."/>
        </authorList>
    </citation>
    <scope>NUCLEOTIDE SEQUENCE [LARGE SCALE GENOMIC DNA]</scope>
    <source>
        <strain evidence="1 2">DSM 14055</strain>
    </source>
</reference>
<dbReference type="PANTHER" id="PTHR30087:SF1">
    <property type="entry name" value="HYPOTHETICAL CYTOSOLIC PROTEIN"/>
    <property type="match status" value="1"/>
</dbReference>
<dbReference type="RefSeq" id="WP_152948239.1">
    <property type="nucleotide sequence ID" value="NZ_WHYR01000067.1"/>
</dbReference>
<dbReference type="InterPro" id="IPR007553">
    <property type="entry name" value="2-thiour_desulf"/>
</dbReference>
<dbReference type="OrthoDB" id="9797779at2"/>
<comment type="caution">
    <text evidence="1">The sequence shown here is derived from an EMBL/GenBank/DDBJ whole genome shotgun (WGS) entry which is preliminary data.</text>
</comment>
<organism evidence="1 2">
    <name type="scientific">Desulfofundulus thermobenzoicus</name>
    <dbReference type="NCBI Taxonomy" id="29376"/>
    <lineage>
        <taxon>Bacteria</taxon>
        <taxon>Bacillati</taxon>
        <taxon>Bacillota</taxon>
        <taxon>Clostridia</taxon>
        <taxon>Eubacteriales</taxon>
        <taxon>Peptococcaceae</taxon>
        <taxon>Desulfofundulus</taxon>
    </lineage>
</organism>